<dbReference type="RefSeq" id="NP_001406639.1">
    <property type="nucleotide sequence ID" value="NM_001419710.1"/>
</dbReference>
<feature type="chain" id="PRO_5035158783" evidence="2">
    <location>
        <begin position="16"/>
        <end position="589"/>
    </location>
</feature>
<organism evidence="3 4">
    <name type="scientific">Rattus norvegicus</name>
    <name type="common">Rat</name>
    <dbReference type="NCBI Taxonomy" id="10116"/>
    <lineage>
        <taxon>Eukaryota</taxon>
        <taxon>Metazoa</taxon>
        <taxon>Chordata</taxon>
        <taxon>Craniata</taxon>
        <taxon>Vertebrata</taxon>
        <taxon>Euteleostomi</taxon>
        <taxon>Mammalia</taxon>
        <taxon>Eutheria</taxon>
        <taxon>Euarchontoglires</taxon>
        <taxon>Glires</taxon>
        <taxon>Rodentia</taxon>
        <taxon>Myomorpha</taxon>
        <taxon>Muroidea</taxon>
        <taxon>Muridae</taxon>
        <taxon>Murinae</taxon>
        <taxon>Rattus</taxon>
    </lineage>
</organism>
<dbReference type="AlphaFoldDB" id="A0A8I5ZP52"/>
<dbReference type="Proteomes" id="UP000002494">
    <property type="component" value="Chromosome 3"/>
</dbReference>
<reference evidence="3" key="2">
    <citation type="submission" date="2025-08" db="UniProtKB">
        <authorList>
            <consortium name="Ensembl"/>
        </authorList>
    </citation>
    <scope>IDENTIFICATION</scope>
    <source>
        <strain evidence="3">Brown Norway</strain>
    </source>
</reference>
<sequence length="589" mass="62730">MWVLQALAIMLSIQAGVLDLVEVPPEVRSLPVALPAPVNLPAVLPGSPGLNDPAKNRMLPPKRPGAPSRGGKCAPAARYFLSSDKLQASLLSILPPQIEDMVKCDKVNMKGVLGDILATMQDSNLLSILDITSLLQGGGGLGLGGLLGKEGNEDPSKPSSGSKATGGLGQLLPEGLPGKEGLGGLLNLGGGKGSGKGLLNGDGLSNAVKPLDDIVENVDSLKAAVQDKVKSVVPENIKDPFSDLLNMDIQETMLKLKVKQVKVGSTDINMGADGIKVLSEVTADVEGEGLLGPVFTLLQFQSVMDVTMNIAVSSNNTQCVNLDVQDTHMHVKEMNIQLLQTVTETVPLPTSLPLNDIIPIVLTAKMNENLEKSDSCGIVLSDFNDCKNTTGLFGYQVHTARISPKGLSIDYCVKANIDNKTVPVPGGRLPPDPKNANVSITIASSALRTLVKYVAKQSSVQMNDLEAQITYIAFAPQENNMLRLLYKVDITKDSQPYATGETKLFISHASKILNSKLVPDVKLTRSEHSVVPPETKEEVEGIMAEVTRKAWSRFNELYKKMSIPDGVSSNTLTNSDVKLLRSNDLQAAS</sequence>
<evidence type="ECO:0000256" key="2">
    <source>
        <dbReference type="SAM" id="SignalP"/>
    </source>
</evidence>
<evidence type="ECO:0000313" key="4">
    <source>
        <dbReference type="Proteomes" id="UP000002494"/>
    </source>
</evidence>
<feature type="signal peptide" evidence="2">
    <location>
        <begin position="1"/>
        <end position="15"/>
    </location>
</feature>
<reference evidence="3" key="1">
    <citation type="submission" date="2024-01" db="EMBL/GenBank/DDBJ databases">
        <title>GRCr8: a new rat reference genome assembly contstructed from accurate long reads and long range scaffolding.</title>
        <authorList>
            <person name="Doris P.A."/>
            <person name="Kalbfleisch T."/>
            <person name="Li K."/>
            <person name="Howe K."/>
            <person name="Wood J."/>
        </authorList>
    </citation>
    <scope>NUCLEOTIDE SEQUENCE [LARGE SCALE GENOMIC DNA]</scope>
    <source>
        <strain evidence="3">Brown Norway</strain>
    </source>
</reference>
<dbReference type="RGD" id="1594746">
    <property type="gene designation" value="Rplp1l3"/>
</dbReference>
<dbReference type="PANTHER" id="PTHR40142:SF1">
    <property type="entry name" value="BPI FOLD CONTAINING FAMILY B, MEMBER 9B-RELATED"/>
    <property type="match status" value="1"/>
</dbReference>
<evidence type="ECO:0000313" key="3">
    <source>
        <dbReference type="Ensembl" id="ENSRNOP00000078747.1"/>
    </source>
</evidence>
<dbReference type="GeneTree" id="ENSGT00940000164301"/>
<keyword evidence="2" id="KW-0732">Signal</keyword>
<dbReference type="PANTHER" id="PTHR40142">
    <property type="entry name" value="BPI FOLD-CONTAINING FAMILY B, MEMBER 9B-RELATED"/>
    <property type="match status" value="1"/>
</dbReference>
<dbReference type="KEGG" id="rno:690507"/>
<proteinExistence type="predicted"/>
<name>A0A8I5ZP52_RAT</name>
<reference evidence="3" key="3">
    <citation type="submission" date="2025-09" db="UniProtKB">
        <authorList>
            <consortium name="Ensembl"/>
        </authorList>
    </citation>
    <scope>IDENTIFICATION</scope>
    <source>
        <strain evidence="3">Brown Norway</strain>
    </source>
</reference>
<gene>
    <name evidence="3 5" type="primary">Rplp1l3</name>
    <name evidence="5" type="synonym">LOC690507</name>
</gene>
<keyword evidence="4" id="KW-1185">Reference proteome</keyword>
<dbReference type="CTD" id="690507"/>
<feature type="region of interest" description="Disordered" evidence="1">
    <location>
        <begin position="47"/>
        <end position="71"/>
    </location>
</feature>
<dbReference type="GO" id="GO:0007608">
    <property type="term" value="P:sensory perception of smell"/>
    <property type="evidence" value="ECO:0007669"/>
    <property type="project" value="InterPro"/>
</dbReference>
<protein>
    <submittedName>
        <fullName evidence="3">Ribosomal protein lateral stalk subunit P1 like 3</fullName>
    </submittedName>
</protein>
<dbReference type="InterPro" id="IPR034433">
    <property type="entry name" value="Vomeromodulin"/>
</dbReference>
<feature type="region of interest" description="Disordered" evidence="1">
    <location>
        <begin position="146"/>
        <end position="170"/>
    </location>
</feature>
<dbReference type="GeneID" id="690507"/>
<accession>A0A8I5ZP52</accession>
<evidence type="ECO:0000256" key="1">
    <source>
        <dbReference type="SAM" id="MobiDB-lite"/>
    </source>
</evidence>
<dbReference type="Ensembl" id="ENSRNOT00000097783.2">
    <property type="protein sequence ID" value="ENSRNOP00000078747.1"/>
    <property type="gene ID" value="ENSRNOG00000082968.1"/>
</dbReference>
<evidence type="ECO:0000313" key="5">
    <source>
        <dbReference type="RGD" id="1594746"/>
    </source>
</evidence>